<comment type="caution">
    <text evidence="2">The sequence shown here is derived from an EMBL/GenBank/DDBJ whole genome shotgun (WGS) entry which is preliminary data.</text>
</comment>
<dbReference type="STRING" id="1035309.A0A2C5WWE1"/>
<reference evidence="2 3" key="2">
    <citation type="journal article" date="2013" name="IMA Fungus">
        <title>IMA Genome-F 1: Ceratocystis fimbriata: Draft nuclear genome sequence for the plant pathogen, Ceratocystis fimbriata.</title>
        <authorList>
            <person name="Wilken P.M."/>
            <person name="Steenkamp E.T."/>
            <person name="Wingfield M.J."/>
            <person name="de Beer Z.W."/>
            <person name="Wingfield B.D."/>
        </authorList>
    </citation>
    <scope>NUCLEOTIDE SEQUENCE [LARGE SCALE GENOMIC DNA]</scope>
    <source>
        <strain evidence="2 3">CBS 114723</strain>
    </source>
</reference>
<organism evidence="2 3">
    <name type="scientific">Ceratocystis fimbriata CBS 114723</name>
    <dbReference type="NCBI Taxonomy" id="1035309"/>
    <lineage>
        <taxon>Eukaryota</taxon>
        <taxon>Fungi</taxon>
        <taxon>Dikarya</taxon>
        <taxon>Ascomycota</taxon>
        <taxon>Pezizomycotina</taxon>
        <taxon>Sordariomycetes</taxon>
        <taxon>Hypocreomycetidae</taxon>
        <taxon>Microascales</taxon>
        <taxon>Ceratocystidaceae</taxon>
        <taxon>Ceratocystis</taxon>
    </lineage>
</organism>
<gene>
    <name evidence="2" type="ORF">CFIMG_006696RAa</name>
</gene>
<sequence>MSSLGLIGTIKNERLLLFGMAAYAVTMVGVMWSMLNSVKEDSVLEPIQVKTQYITQETEDALQLHTIEKLADHPNYSIRDISLKILSDRAVEDGNTLKILIAGITKKNYETRLRCLQSLALIITNTYGSQNPLKKLYNQRSYDAFVRCLEFSLEDSVIPKLDNSTWDEHNLRDETEKLALSFLYELTTPENIHLLLQSKFIKKWLVKQNWGDSDEERQKNFYEYTNKQNRVADIIKRLQETVSGMDALRRAGLVPFQISNEMDIVPGLQSCASCKSHWDDRCATDCRSRGRIVHSRVREQSEEEVRLRRQNREAMVFNDGSRPIGREDIIERRRDDSE</sequence>
<reference evidence="2 3" key="1">
    <citation type="journal article" date="2013" name="Fungal Biol.">
        <title>Analysis of microsatellite markers in the genome of the plant pathogen Ceratocystis fimbriata.</title>
        <authorList>
            <person name="Simpson M.C."/>
            <person name="Wilken P.M."/>
            <person name="Coetzee M.P."/>
            <person name="Wingfield M.J."/>
            <person name="Wingfield B.D."/>
        </authorList>
    </citation>
    <scope>NUCLEOTIDE SEQUENCE [LARGE SCALE GENOMIC DNA]</scope>
    <source>
        <strain evidence="2 3">CBS 114723</strain>
    </source>
</reference>
<proteinExistence type="predicted"/>
<dbReference type="Proteomes" id="UP000222788">
    <property type="component" value="Unassembled WGS sequence"/>
</dbReference>
<feature type="transmembrane region" description="Helical" evidence="1">
    <location>
        <begin position="15"/>
        <end position="35"/>
    </location>
</feature>
<keyword evidence="3" id="KW-1185">Reference proteome</keyword>
<protein>
    <submittedName>
        <fullName evidence="2">Uncharacterized protein</fullName>
    </submittedName>
</protein>
<keyword evidence="1" id="KW-0812">Transmembrane</keyword>
<dbReference type="OrthoDB" id="5385189at2759"/>
<dbReference type="EMBL" id="APWK03000148">
    <property type="protein sequence ID" value="PHH50113.1"/>
    <property type="molecule type" value="Genomic_DNA"/>
</dbReference>
<keyword evidence="1" id="KW-0472">Membrane</keyword>
<evidence type="ECO:0000313" key="3">
    <source>
        <dbReference type="Proteomes" id="UP000222788"/>
    </source>
</evidence>
<name>A0A2C5WWE1_9PEZI</name>
<keyword evidence="1" id="KW-1133">Transmembrane helix</keyword>
<accession>A0A2C5WWE1</accession>
<dbReference type="AlphaFoldDB" id="A0A2C5WWE1"/>
<evidence type="ECO:0000313" key="2">
    <source>
        <dbReference type="EMBL" id="PHH50113.1"/>
    </source>
</evidence>
<evidence type="ECO:0000256" key="1">
    <source>
        <dbReference type="SAM" id="Phobius"/>
    </source>
</evidence>